<dbReference type="PANTHER" id="PTHR46272">
    <property type="entry name" value="G_PROTEIN_RECEP_F1_2 DOMAIN-CONTAINING PROTEIN"/>
    <property type="match status" value="1"/>
</dbReference>
<accession>A0A401SUG1</accession>
<dbReference type="PANTHER" id="PTHR46272:SF6">
    <property type="entry name" value="G-PROTEIN COUPLED RECEPTOR 139-RELATED"/>
    <property type="match status" value="1"/>
</dbReference>
<keyword evidence="4 9" id="KW-1133">Transmembrane helix</keyword>
<keyword evidence="6 9" id="KW-0472">Membrane</keyword>
<protein>
    <recommendedName>
        <fullName evidence="10">G-protein coupled receptors family 1 profile domain-containing protein</fullName>
    </recommendedName>
</protein>
<evidence type="ECO:0000313" key="11">
    <source>
        <dbReference type="EMBL" id="GCC34029.1"/>
    </source>
</evidence>
<name>A0A401SUG1_CHIPU</name>
<dbReference type="InterPro" id="IPR052477">
    <property type="entry name" value="Orphan_GPCR1"/>
</dbReference>
<keyword evidence="8" id="KW-0807">Transducer</keyword>
<organism evidence="11 12">
    <name type="scientific">Chiloscyllium punctatum</name>
    <name type="common">Brownbanded bambooshark</name>
    <name type="synonym">Hemiscyllium punctatum</name>
    <dbReference type="NCBI Taxonomy" id="137246"/>
    <lineage>
        <taxon>Eukaryota</taxon>
        <taxon>Metazoa</taxon>
        <taxon>Chordata</taxon>
        <taxon>Craniata</taxon>
        <taxon>Vertebrata</taxon>
        <taxon>Chondrichthyes</taxon>
        <taxon>Elasmobranchii</taxon>
        <taxon>Galeomorphii</taxon>
        <taxon>Galeoidea</taxon>
        <taxon>Orectolobiformes</taxon>
        <taxon>Hemiscylliidae</taxon>
        <taxon>Chiloscyllium</taxon>
    </lineage>
</organism>
<feature type="transmembrane region" description="Helical" evidence="9">
    <location>
        <begin position="12"/>
        <end position="33"/>
    </location>
</feature>
<dbReference type="GO" id="GO:0004930">
    <property type="term" value="F:G protein-coupled receptor activity"/>
    <property type="evidence" value="ECO:0007669"/>
    <property type="project" value="UniProtKB-KW"/>
</dbReference>
<evidence type="ECO:0000256" key="9">
    <source>
        <dbReference type="SAM" id="Phobius"/>
    </source>
</evidence>
<dbReference type="OMA" id="FLYWRIM"/>
<evidence type="ECO:0000256" key="3">
    <source>
        <dbReference type="ARBA" id="ARBA00022692"/>
    </source>
</evidence>
<evidence type="ECO:0000256" key="7">
    <source>
        <dbReference type="ARBA" id="ARBA00023170"/>
    </source>
</evidence>
<dbReference type="Proteomes" id="UP000287033">
    <property type="component" value="Unassembled WGS sequence"/>
</dbReference>
<dbReference type="Pfam" id="PF00001">
    <property type="entry name" value="7tm_1"/>
    <property type="match status" value="1"/>
</dbReference>
<evidence type="ECO:0000256" key="5">
    <source>
        <dbReference type="ARBA" id="ARBA00023040"/>
    </source>
</evidence>
<sequence length="321" mass="37222">MHRQEVIHQLDIIFYPILAAIGVPVNLVAMVILSHGKCGLSQCVTRYLVAMAMADLLVVMFDVILYRISYIYFRGSFLDITPVCRIIIVLLNATTDSSVWLTVTFTFDRFVALCCQKLKTKYCTKDMAAVIIVTVCVLSLLKCIPWYFVFGPQFIINSVPWDCIVKQIYFSSPGWAIFAWLHRIFTPLLPFALILFLNVLTIRHILRTSKVRKRLRHNGFGEKDNDPEMKNRRKSIILLFAISGSFILLWMAGILYFLWLRIKGTYYYKGPYDPVFILQQTARMLQLLSCCTNTCIYTVTQAKFREELKNAIIYLFTQIRK</sequence>
<feature type="transmembrane region" description="Helical" evidence="9">
    <location>
        <begin position="127"/>
        <end position="148"/>
    </location>
</feature>
<dbReference type="InterPro" id="IPR017452">
    <property type="entry name" value="GPCR_Rhodpsn_7TM"/>
</dbReference>
<evidence type="ECO:0000313" key="12">
    <source>
        <dbReference type="Proteomes" id="UP000287033"/>
    </source>
</evidence>
<feature type="transmembrane region" description="Helical" evidence="9">
    <location>
        <begin position="45"/>
        <end position="64"/>
    </location>
</feature>
<comment type="subcellular location">
    <subcellularLocation>
        <location evidence="1">Cell membrane</location>
        <topology evidence="1">Multi-pass membrane protein</topology>
    </subcellularLocation>
</comment>
<dbReference type="PROSITE" id="PS50262">
    <property type="entry name" value="G_PROTEIN_RECEP_F1_2"/>
    <property type="match status" value="1"/>
</dbReference>
<dbReference type="SUPFAM" id="SSF81321">
    <property type="entry name" value="Family A G protein-coupled receptor-like"/>
    <property type="match status" value="1"/>
</dbReference>
<evidence type="ECO:0000256" key="8">
    <source>
        <dbReference type="ARBA" id="ARBA00023224"/>
    </source>
</evidence>
<feature type="domain" description="G-protein coupled receptors family 1 profile" evidence="10">
    <location>
        <begin position="25"/>
        <end position="297"/>
    </location>
</feature>
<dbReference type="EMBL" id="BEZZ01000561">
    <property type="protein sequence ID" value="GCC34029.1"/>
    <property type="molecule type" value="Genomic_DNA"/>
</dbReference>
<dbReference type="Gene3D" id="1.20.1070.10">
    <property type="entry name" value="Rhodopsin 7-helix transmembrane proteins"/>
    <property type="match status" value="1"/>
</dbReference>
<dbReference type="OrthoDB" id="10040416at2759"/>
<keyword evidence="7" id="KW-0675">Receptor</keyword>
<keyword evidence="2" id="KW-1003">Cell membrane</keyword>
<reference evidence="11 12" key="1">
    <citation type="journal article" date="2018" name="Nat. Ecol. Evol.">
        <title>Shark genomes provide insights into elasmobranch evolution and the origin of vertebrates.</title>
        <authorList>
            <person name="Hara Y"/>
            <person name="Yamaguchi K"/>
            <person name="Onimaru K"/>
            <person name="Kadota M"/>
            <person name="Koyanagi M"/>
            <person name="Keeley SD"/>
            <person name="Tatsumi K"/>
            <person name="Tanaka K"/>
            <person name="Motone F"/>
            <person name="Kageyama Y"/>
            <person name="Nozu R"/>
            <person name="Adachi N"/>
            <person name="Nishimura O"/>
            <person name="Nakagawa R"/>
            <person name="Tanegashima C"/>
            <person name="Kiyatake I"/>
            <person name="Matsumoto R"/>
            <person name="Murakumo K"/>
            <person name="Nishida K"/>
            <person name="Terakita A"/>
            <person name="Kuratani S"/>
            <person name="Sato K"/>
            <person name="Hyodo S Kuraku.S."/>
        </authorList>
    </citation>
    <scope>NUCLEOTIDE SEQUENCE [LARGE SCALE GENOMIC DNA]</scope>
</reference>
<keyword evidence="12" id="KW-1185">Reference proteome</keyword>
<dbReference type="PRINTS" id="PR00237">
    <property type="entry name" value="GPCRRHODOPSN"/>
</dbReference>
<feature type="transmembrane region" description="Helical" evidence="9">
    <location>
        <begin position="236"/>
        <end position="259"/>
    </location>
</feature>
<comment type="caution">
    <text evidence="11">The sequence shown here is derived from an EMBL/GenBank/DDBJ whole genome shotgun (WGS) entry which is preliminary data.</text>
</comment>
<proteinExistence type="predicted"/>
<dbReference type="STRING" id="137246.A0A401SUG1"/>
<keyword evidence="3 9" id="KW-0812">Transmembrane</keyword>
<evidence type="ECO:0000256" key="1">
    <source>
        <dbReference type="ARBA" id="ARBA00004651"/>
    </source>
</evidence>
<dbReference type="InterPro" id="IPR000276">
    <property type="entry name" value="GPCR_Rhodpsn"/>
</dbReference>
<dbReference type="AlphaFoldDB" id="A0A401SUG1"/>
<gene>
    <name evidence="11" type="ORF">chiPu_0012502</name>
</gene>
<feature type="transmembrane region" description="Helical" evidence="9">
    <location>
        <begin position="184"/>
        <end position="206"/>
    </location>
</feature>
<evidence type="ECO:0000256" key="4">
    <source>
        <dbReference type="ARBA" id="ARBA00022989"/>
    </source>
</evidence>
<evidence type="ECO:0000256" key="6">
    <source>
        <dbReference type="ARBA" id="ARBA00023136"/>
    </source>
</evidence>
<evidence type="ECO:0000256" key="2">
    <source>
        <dbReference type="ARBA" id="ARBA00022475"/>
    </source>
</evidence>
<evidence type="ECO:0000259" key="10">
    <source>
        <dbReference type="PROSITE" id="PS50262"/>
    </source>
</evidence>
<dbReference type="GO" id="GO:0005886">
    <property type="term" value="C:plasma membrane"/>
    <property type="evidence" value="ECO:0007669"/>
    <property type="project" value="UniProtKB-SubCell"/>
</dbReference>
<keyword evidence="5" id="KW-0297">G-protein coupled receptor</keyword>